<accession>A0A401RKL3</accession>
<evidence type="ECO:0000256" key="1">
    <source>
        <dbReference type="SAM" id="MobiDB-lite"/>
    </source>
</evidence>
<feature type="compositionally biased region" description="Acidic residues" evidence="1">
    <location>
        <begin position="108"/>
        <end position="118"/>
    </location>
</feature>
<name>A0A401RKL3_CHIPU</name>
<proteinExistence type="predicted"/>
<reference evidence="2 3" key="1">
    <citation type="journal article" date="2018" name="Nat. Ecol. Evol.">
        <title>Shark genomes provide insights into elasmobranch evolution and the origin of vertebrates.</title>
        <authorList>
            <person name="Hara Y"/>
            <person name="Yamaguchi K"/>
            <person name="Onimaru K"/>
            <person name="Kadota M"/>
            <person name="Koyanagi M"/>
            <person name="Keeley SD"/>
            <person name="Tatsumi K"/>
            <person name="Tanaka K"/>
            <person name="Motone F"/>
            <person name="Kageyama Y"/>
            <person name="Nozu R"/>
            <person name="Adachi N"/>
            <person name="Nishimura O"/>
            <person name="Nakagawa R"/>
            <person name="Tanegashima C"/>
            <person name="Kiyatake I"/>
            <person name="Matsumoto R"/>
            <person name="Murakumo K"/>
            <person name="Nishida K"/>
            <person name="Terakita A"/>
            <person name="Kuratani S"/>
            <person name="Sato K"/>
            <person name="Hyodo S Kuraku.S."/>
        </authorList>
    </citation>
    <scope>NUCLEOTIDE SEQUENCE [LARGE SCALE GENOMIC DNA]</scope>
</reference>
<evidence type="ECO:0000313" key="3">
    <source>
        <dbReference type="Proteomes" id="UP000287033"/>
    </source>
</evidence>
<organism evidence="2 3">
    <name type="scientific">Chiloscyllium punctatum</name>
    <name type="common">Brownbanded bambooshark</name>
    <name type="synonym">Hemiscyllium punctatum</name>
    <dbReference type="NCBI Taxonomy" id="137246"/>
    <lineage>
        <taxon>Eukaryota</taxon>
        <taxon>Metazoa</taxon>
        <taxon>Chordata</taxon>
        <taxon>Craniata</taxon>
        <taxon>Vertebrata</taxon>
        <taxon>Chondrichthyes</taxon>
        <taxon>Elasmobranchii</taxon>
        <taxon>Galeomorphii</taxon>
        <taxon>Galeoidea</taxon>
        <taxon>Orectolobiformes</taxon>
        <taxon>Hemiscylliidae</taxon>
        <taxon>Chiloscyllium</taxon>
    </lineage>
</organism>
<dbReference type="OrthoDB" id="9904404at2759"/>
<dbReference type="AlphaFoldDB" id="A0A401RKL3"/>
<protein>
    <submittedName>
        <fullName evidence="2">Uncharacterized protein</fullName>
    </submittedName>
</protein>
<evidence type="ECO:0000313" key="2">
    <source>
        <dbReference type="EMBL" id="GCC18626.1"/>
    </source>
</evidence>
<feature type="region of interest" description="Disordered" evidence="1">
    <location>
        <begin position="98"/>
        <end position="118"/>
    </location>
</feature>
<gene>
    <name evidence="2" type="ORF">chiPu_0018006</name>
</gene>
<comment type="caution">
    <text evidence="2">The sequence shown here is derived from an EMBL/GenBank/DDBJ whole genome shotgun (WGS) entry which is preliminary data.</text>
</comment>
<dbReference type="EMBL" id="BEZZ01001436">
    <property type="protein sequence ID" value="GCC18626.1"/>
    <property type="molecule type" value="Genomic_DNA"/>
</dbReference>
<sequence>MAGSERMQTRRKQCIFRLAFQHCPLRKLTRKVRGNNTYNIPPEPSERPHDPWQSFATVTGSLPPCGSSVLPQASIQTLAQGPVAPAFPLHHQIEAEMNREPSLWSMDTDVDPETGERA</sequence>
<keyword evidence="3" id="KW-1185">Reference proteome</keyword>
<dbReference type="Proteomes" id="UP000287033">
    <property type="component" value="Unassembled WGS sequence"/>
</dbReference>